<name>A0ACA9MHJ5_9GLOM</name>
<protein>
    <submittedName>
        <fullName evidence="1">6173_t:CDS:1</fullName>
    </submittedName>
</protein>
<feature type="non-terminal residue" evidence="1">
    <location>
        <position position="202"/>
    </location>
</feature>
<dbReference type="Proteomes" id="UP000789366">
    <property type="component" value="Unassembled WGS sequence"/>
</dbReference>
<evidence type="ECO:0000313" key="2">
    <source>
        <dbReference type="Proteomes" id="UP000789366"/>
    </source>
</evidence>
<gene>
    <name evidence="1" type="ORF">SPELUC_LOCUS6688</name>
</gene>
<accession>A0ACA9MHJ5</accession>
<keyword evidence="2" id="KW-1185">Reference proteome</keyword>
<reference evidence="1" key="1">
    <citation type="submission" date="2021-06" db="EMBL/GenBank/DDBJ databases">
        <authorList>
            <person name="Kallberg Y."/>
            <person name="Tangrot J."/>
            <person name="Rosling A."/>
        </authorList>
    </citation>
    <scope>NUCLEOTIDE SEQUENCE</scope>
    <source>
        <strain evidence="1">28 12/20/2015</strain>
    </source>
</reference>
<organism evidence="1 2">
    <name type="scientific">Cetraspora pellucida</name>
    <dbReference type="NCBI Taxonomy" id="1433469"/>
    <lineage>
        <taxon>Eukaryota</taxon>
        <taxon>Fungi</taxon>
        <taxon>Fungi incertae sedis</taxon>
        <taxon>Mucoromycota</taxon>
        <taxon>Glomeromycotina</taxon>
        <taxon>Glomeromycetes</taxon>
        <taxon>Diversisporales</taxon>
        <taxon>Gigasporaceae</taxon>
        <taxon>Cetraspora</taxon>
    </lineage>
</organism>
<comment type="caution">
    <text evidence="1">The sequence shown here is derived from an EMBL/GenBank/DDBJ whole genome shotgun (WGS) entry which is preliminary data.</text>
</comment>
<sequence length="202" mass="23612">MGKGVKSKAKFICYYLLNTGEICGRRSTRPEGCRSYFKCEMRWSCTTCGRSTKIDKPSGIDNGLCSYCNKSNYQIRHVNGLQEKARQLDQVYFTGETYLSQVFKNESVNNWFPVYYFEVRYKYGCSEVRFICLNEFLNELALEWFPVYQENNGQRVNKDGVHLDLGNLKFGYQKFCIRRAMPRLRTLCIRLSLKSVPEPPKS</sequence>
<evidence type="ECO:0000313" key="1">
    <source>
        <dbReference type="EMBL" id="CAG8589463.1"/>
    </source>
</evidence>
<proteinExistence type="predicted"/>
<dbReference type="EMBL" id="CAJVPW010008096">
    <property type="protein sequence ID" value="CAG8589463.1"/>
    <property type="molecule type" value="Genomic_DNA"/>
</dbReference>